<evidence type="ECO:0000256" key="1">
    <source>
        <dbReference type="ARBA" id="ARBA00023015"/>
    </source>
</evidence>
<dbReference type="Proteomes" id="UP001649230">
    <property type="component" value="Chromosome"/>
</dbReference>
<proteinExistence type="predicted"/>
<evidence type="ECO:0000256" key="3">
    <source>
        <dbReference type="ARBA" id="ARBA00023163"/>
    </source>
</evidence>
<dbReference type="Pfam" id="PF17922">
    <property type="entry name" value="TetR_C_17"/>
    <property type="match status" value="1"/>
</dbReference>
<keyword evidence="2 4" id="KW-0238">DNA-binding</keyword>
<dbReference type="SUPFAM" id="SSF48498">
    <property type="entry name" value="Tetracyclin repressor-like, C-terminal domain"/>
    <property type="match status" value="1"/>
</dbReference>
<dbReference type="SUPFAM" id="SSF46689">
    <property type="entry name" value="Homeodomain-like"/>
    <property type="match status" value="1"/>
</dbReference>
<keyword evidence="1" id="KW-0805">Transcription regulation</keyword>
<dbReference type="InterPro" id="IPR036271">
    <property type="entry name" value="Tet_transcr_reg_TetR-rel_C_sf"/>
</dbReference>
<protein>
    <submittedName>
        <fullName evidence="6">TetR family transcriptional regulator</fullName>
    </submittedName>
</protein>
<dbReference type="PROSITE" id="PS50977">
    <property type="entry name" value="HTH_TETR_2"/>
    <property type="match status" value="1"/>
</dbReference>
<name>A0ABY3SJZ9_9BACL</name>
<evidence type="ECO:0000313" key="7">
    <source>
        <dbReference type="Proteomes" id="UP001649230"/>
    </source>
</evidence>
<dbReference type="PANTHER" id="PTHR47506">
    <property type="entry name" value="TRANSCRIPTIONAL REGULATORY PROTEIN"/>
    <property type="match status" value="1"/>
</dbReference>
<gene>
    <name evidence="6" type="ORF">L0M14_28695</name>
</gene>
<dbReference type="InterPro" id="IPR009057">
    <property type="entry name" value="Homeodomain-like_sf"/>
</dbReference>
<evidence type="ECO:0000313" key="6">
    <source>
        <dbReference type="EMBL" id="UJF33436.1"/>
    </source>
</evidence>
<dbReference type="InterPro" id="IPR041612">
    <property type="entry name" value="YfiR_C"/>
</dbReference>
<sequence>MSPKISDEHKELRRQQILEAAERVFIRKGYEPATMKDFVEEAEMSRGWIYLYFQSKEEIFGALMEKFDTANAKEMNEQLEETDSTWEALVALLNQQKKDLSATAESLSPTFYEYYLSGWRDSLRREQLTRRFERSIAGYTRLLQTGVDRGEFNPSLPIALVAKIIVSQLDGILSHTLAVGAEQAEADRLLDALIVYTRQLLGVSK</sequence>
<evidence type="ECO:0000259" key="5">
    <source>
        <dbReference type="PROSITE" id="PS50977"/>
    </source>
</evidence>
<dbReference type="Pfam" id="PF00440">
    <property type="entry name" value="TetR_N"/>
    <property type="match status" value="1"/>
</dbReference>
<dbReference type="PRINTS" id="PR00455">
    <property type="entry name" value="HTHTETR"/>
</dbReference>
<dbReference type="Gene3D" id="1.10.10.60">
    <property type="entry name" value="Homeodomain-like"/>
    <property type="match status" value="1"/>
</dbReference>
<evidence type="ECO:0000256" key="4">
    <source>
        <dbReference type="PROSITE-ProRule" id="PRU00335"/>
    </source>
</evidence>
<feature type="domain" description="HTH tetR-type" evidence="5">
    <location>
        <begin position="11"/>
        <end position="71"/>
    </location>
</feature>
<feature type="DNA-binding region" description="H-T-H motif" evidence="4">
    <location>
        <begin position="34"/>
        <end position="53"/>
    </location>
</feature>
<reference evidence="6 7" key="1">
    <citation type="journal article" date="2024" name="Int. J. Syst. Evol. Microbiol.">
        <title>Paenibacillus hexagrammi sp. nov., a novel bacterium isolated from the gut content of Hexagrammos agrammus.</title>
        <authorList>
            <person name="Jung H.K."/>
            <person name="Kim D.G."/>
            <person name="Zin H."/>
            <person name="Park J."/>
            <person name="Jung H."/>
            <person name="Kim Y.O."/>
            <person name="Kong H.J."/>
            <person name="Kim J.W."/>
            <person name="Kim Y.S."/>
        </authorList>
    </citation>
    <scope>NUCLEOTIDE SEQUENCE [LARGE SCALE GENOMIC DNA]</scope>
    <source>
        <strain evidence="6 7">YPD9-1</strain>
    </source>
</reference>
<dbReference type="PANTHER" id="PTHR47506:SF6">
    <property type="entry name" value="HTH-TYPE TRANSCRIPTIONAL REPRESSOR NEMR"/>
    <property type="match status" value="1"/>
</dbReference>
<keyword evidence="7" id="KW-1185">Reference proteome</keyword>
<dbReference type="Gene3D" id="1.10.357.10">
    <property type="entry name" value="Tetracycline Repressor, domain 2"/>
    <property type="match status" value="1"/>
</dbReference>
<accession>A0ABY3SJZ9</accession>
<keyword evidence="3" id="KW-0804">Transcription</keyword>
<dbReference type="EMBL" id="CP090978">
    <property type="protein sequence ID" value="UJF33436.1"/>
    <property type="molecule type" value="Genomic_DNA"/>
</dbReference>
<organism evidence="6 7">
    <name type="scientific">Paenibacillus hexagrammi</name>
    <dbReference type="NCBI Taxonomy" id="2908839"/>
    <lineage>
        <taxon>Bacteria</taxon>
        <taxon>Bacillati</taxon>
        <taxon>Bacillota</taxon>
        <taxon>Bacilli</taxon>
        <taxon>Bacillales</taxon>
        <taxon>Paenibacillaceae</taxon>
        <taxon>Paenibacillus</taxon>
    </lineage>
</organism>
<dbReference type="RefSeq" id="WP_235119804.1">
    <property type="nucleotide sequence ID" value="NZ_CP090978.1"/>
</dbReference>
<evidence type="ECO:0000256" key="2">
    <source>
        <dbReference type="ARBA" id="ARBA00023125"/>
    </source>
</evidence>
<dbReference type="InterPro" id="IPR001647">
    <property type="entry name" value="HTH_TetR"/>
</dbReference>